<feature type="transmembrane region" description="Helical" evidence="1">
    <location>
        <begin position="190"/>
        <end position="207"/>
    </location>
</feature>
<feature type="transmembrane region" description="Helical" evidence="1">
    <location>
        <begin position="142"/>
        <end position="162"/>
    </location>
</feature>
<comment type="caution">
    <text evidence="2">The sequence shown here is derived from an EMBL/GenBank/DDBJ whole genome shotgun (WGS) entry which is preliminary data.</text>
</comment>
<dbReference type="Proteomes" id="UP000642488">
    <property type="component" value="Unassembled WGS sequence"/>
</dbReference>
<dbReference type="RefSeq" id="WP_198914450.1">
    <property type="nucleotide sequence ID" value="NZ_JAEKPD010000001.1"/>
</dbReference>
<evidence type="ECO:0000313" key="2">
    <source>
        <dbReference type="EMBL" id="MBJ3761271.1"/>
    </source>
</evidence>
<sequence length="213" mass="23103">MPRTPARLSPVTVLCWAQAVILAFVSVDLLRSQQGKWLLREGGGIESVSAVLLAGAALLYLTYTPSRQTWHVPVGLILLAMRELDFDKRFTSEGVLQLRLYSGDAPMAEKLVGAAIVLLALVVLARLALFQAMPWLRALLRGAAWAWLFALSAALIVIAKSLDGIARKLAPLGIDVPADLSDLSSRVEELFELFFALALLASLTLVLRTRDAA</sequence>
<gene>
    <name evidence="2" type="ORF">ILP92_00705</name>
</gene>
<keyword evidence="1" id="KW-0472">Membrane</keyword>
<feature type="transmembrane region" description="Helical" evidence="1">
    <location>
        <begin position="111"/>
        <end position="130"/>
    </location>
</feature>
<proteinExistence type="predicted"/>
<feature type="transmembrane region" description="Helical" evidence="1">
    <location>
        <begin position="42"/>
        <end position="63"/>
    </location>
</feature>
<protein>
    <submittedName>
        <fullName evidence="2">Uncharacterized protein</fullName>
    </submittedName>
</protein>
<dbReference type="EMBL" id="JAEKPD010000001">
    <property type="protein sequence ID" value="MBJ3761271.1"/>
    <property type="molecule type" value="Genomic_DNA"/>
</dbReference>
<keyword evidence="3" id="KW-1185">Reference proteome</keyword>
<dbReference type="AlphaFoldDB" id="A0A934I8Z0"/>
<evidence type="ECO:0000256" key="1">
    <source>
        <dbReference type="SAM" id="Phobius"/>
    </source>
</evidence>
<keyword evidence="1" id="KW-0812">Transmembrane</keyword>
<name>A0A934I8Z0_9RHOB</name>
<accession>A0A934I8Z0</accession>
<keyword evidence="1" id="KW-1133">Transmembrane helix</keyword>
<feature type="transmembrane region" description="Helical" evidence="1">
    <location>
        <begin position="6"/>
        <end position="30"/>
    </location>
</feature>
<evidence type="ECO:0000313" key="3">
    <source>
        <dbReference type="Proteomes" id="UP000642488"/>
    </source>
</evidence>
<reference evidence="2" key="1">
    <citation type="submission" date="2020-12" db="EMBL/GenBank/DDBJ databases">
        <title>Bacterial taxonomy.</title>
        <authorList>
            <person name="Pan X."/>
        </authorList>
    </citation>
    <scope>NUCLEOTIDE SEQUENCE</scope>
    <source>
        <strain evidence="2">KCTC 52957</strain>
    </source>
</reference>
<organism evidence="2 3">
    <name type="scientific">Palleronia pontilimi</name>
    <dbReference type="NCBI Taxonomy" id="1964209"/>
    <lineage>
        <taxon>Bacteria</taxon>
        <taxon>Pseudomonadati</taxon>
        <taxon>Pseudomonadota</taxon>
        <taxon>Alphaproteobacteria</taxon>
        <taxon>Rhodobacterales</taxon>
        <taxon>Roseobacteraceae</taxon>
        <taxon>Palleronia</taxon>
    </lineage>
</organism>